<accession>A0A7G9YUP7</accession>
<gene>
    <name evidence="2" type="ORF">GMKFMAKO_00048</name>
</gene>
<dbReference type="AlphaFoldDB" id="A0A7G9YUP7"/>
<dbReference type="InterPro" id="IPR011635">
    <property type="entry name" value="CARDB"/>
</dbReference>
<protein>
    <recommendedName>
        <fullName evidence="1">CARDB domain-containing protein</fullName>
    </recommendedName>
</protein>
<sequence>MGLSIDPKEVEVEPGSTITYDITAYNYQDTPDSFDVFVLPGSCDSGWFSWTTNQISSVPANGGQKQVWLDVTPTKSGNYKFSVRAISKSDKGIQAFQTASISITEVKKPDLIITNIWNVGTVVHYEIKNIGNGRAQACSHTTLYVNGVSVSQHHVSKPLDPGESVKGFFKNYNCKQNDKIKVCADNNNVIDELDESNNCKEWSCPPCNGGQPCIALTPDKSEPKVAGTVINWTACACDPKIEGCKLCYRFWLEGPGTGWVKKKMQDWSTNNTWRLITIKADIGDSNIYVDAADCDHLNVFQTAVYRDYTITGTNYPPVCACLMPDKSEPQHYGMEITWNASAFDREGDPLEYRFLLSGPGTGHNFIVMQDWRTAHYPDYKDCPTWAWTPGFDDMGSNDIRVEIRDGMYVPPPPQNPNNYFDVRATYYDYWIGPAE</sequence>
<evidence type="ECO:0000259" key="1">
    <source>
        <dbReference type="Pfam" id="PF07705"/>
    </source>
</evidence>
<name>A0A7G9YUP7_9EURY</name>
<dbReference type="Pfam" id="PF07705">
    <property type="entry name" value="CARDB"/>
    <property type="match status" value="1"/>
</dbReference>
<dbReference type="Gene3D" id="2.60.40.10">
    <property type="entry name" value="Immunoglobulins"/>
    <property type="match status" value="1"/>
</dbReference>
<evidence type="ECO:0000313" key="2">
    <source>
        <dbReference type="EMBL" id="QNO51731.1"/>
    </source>
</evidence>
<feature type="domain" description="CARDB" evidence="1">
    <location>
        <begin position="109"/>
        <end position="200"/>
    </location>
</feature>
<organism evidence="2">
    <name type="scientific">Candidatus Methanophagaceae archaeon ANME-1 ERB6</name>
    <dbReference type="NCBI Taxonomy" id="2759912"/>
    <lineage>
        <taxon>Archaea</taxon>
        <taxon>Methanobacteriati</taxon>
        <taxon>Methanobacteriota</taxon>
        <taxon>Stenosarchaea group</taxon>
        <taxon>Methanomicrobia</taxon>
        <taxon>Candidatus Methanophagales</taxon>
        <taxon>Candidatus Methanophagaceae</taxon>
    </lineage>
</organism>
<dbReference type="InterPro" id="IPR013783">
    <property type="entry name" value="Ig-like_fold"/>
</dbReference>
<dbReference type="Gene3D" id="3.40.1350.20">
    <property type="match status" value="2"/>
</dbReference>
<dbReference type="EMBL" id="MT631476">
    <property type="protein sequence ID" value="QNO51731.1"/>
    <property type="molecule type" value="Genomic_DNA"/>
</dbReference>
<reference evidence="2" key="1">
    <citation type="submission" date="2020-06" db="EMBL/GenBank/DDBJ databases">
        <title>Unique genomic features of the anaerobic methanotrophic archaea.</title>
        <authorList>
            <person name="Chadwick G.L."/>
            <person name="Skennerton C.T."/>
            <person name="Laso-Perez R."/>
            <person name="Leu A.O."/>
            <person name="Speth D.R."/>
            <person name="Yu H."/>
            <person name="Morgan-Lang C."/>
            <person name="Hatzenpichler R."/>
            <person name="Goudeau D."/>
            <person name="Malmstrom R."/>
            <person name="Brazelton W.J."/>
            <person name="Woyke T."/>
            <person name="Hallam S.J."/>
            <person name="Tyson G.W."/>
            <person name="Wegener G."/>
            <person name="Boetius A."/>
            <person name="Orphan V."/>
        </authorList>
    </citation>
    <scope>NUCLEOTIDE SEQUENCE</scope>
</reference>
<proteinExistence type="predicted"/>